<evidence type="ECO:0000313" key="5">
    <source>
        <dbReference type="EMBL" id="GAA4027228.1"/>
    </source>
</evidence>
<evidence type="ECO:0000259" key="4">
    <source>
        <dbReference type="PROSITE" id="PS51266"/>
    </source>
</evidence>
<gene>
    <name evidence="5" type="ORF">GCM10022409_08960</name>
</gene>
<evidence type="ECO:0000256" key="3">
    <source>
        <dbReference type="ARBA" id="ARBA00022833"/>
    </source>
</evidence>
<dbReference type="Proteomes" id="UP001501469">
    <property type="component" value="Unassembled WGS sequence"/>
</dbReference>
<evidence type="ECO:0000256" key="1">
    <source>
        <dbReference type="ARBA" id="ARBA00022723"/>
    </source>
</evidence>
<dbReference type="InterPro" id="IPR037274">
    <property type="entry name" value="Znf_CHY_sf"/>
</dbReference>
<dbReference type="Pfam" id="PF05495">
    <property type="entry name" value="zf-CHY"/>
    <property type="match status" value="1"/>
</dbReference>
<dbReference type="PANTHER" id="PTHR28082:SF1">
    <property type="entry name" value="HELPER OF TIM PROTEIN 13"/>
    <property type="match status" value="1"/>
</dbReference>
<keyword evidence="3" id="KW-0862">Zinc</keyword>
<evidence type="ECO:0000313" key="6">
    <source>
        <dbReference type="Proteomes" id="UP001501469"/>
    </source>
</evidence>
<protein>
    <submittedName>
        <fullName evidence="5">CHY zinc finger protein</fullName>
    </submittedName>
</protein>
<dbReference type="RefSeq" id="WP_345050810.1">
    <property type="nucleotide sequence ID" value="NZ_BAABDK010000009.1"/>
</dbReference>
<comment type="caution">
    <text evidence="5">The sequence shown here is derived from an EMBL/GenBank/DDBJ whole genome shotgun (WGS) entry which is preliminary data.</text>
</comment>
<dbReference type="EMBL" id="BAABDK010000009">
    <property type="protein sequence ID" value="GAA4027228.1"/>
    <property type="molecule type" value="Genomic_DNA"/>
</dbReference>
<dbReference type="PANTHER" id="PTHR28082">
    <property type="entry name" value="ZINC FINGER PROTEIN"/>
    <property type="match status" value="1"/>
</dbReference>
<organism evidence="5 6">
    <name type="scientific">Hymenobacter glaciei</name>
    <dbReference type="NCBI Taxonomy" id="877209"/>
    <lineage>
        <taxon>Bacteria</taxon>
        <taxon>Pseudomonadati</taxon>
        <taxon>Bacteroidota</taxon>
        <taxon>Cytophagia</taxon>
        <taxon>Cytophagales</taxon>
        <taxon>Hymenobacteraceae</taxon>
        <taxon>Hymenobacter</taxon>
    </lineage>
</organism>
<dbReference type="PIRSF" id="PIRSF017292">
    <property type="entry name" value="UCP017292_Znf_CHY"/>
    <property type="match status" value="1"/>
</dbReference>
<accession>A0ABP7TJG4</accession>
<evidence type="ECO:0000256" key="2">
    <source>
        <dbReference type="ARBA" id="ARBA00022771"/>
    </source>
</evidence>
<feature type="domain" description="CHY-type" evidence="4">
    <location>
        <begin position="13"/>
        <end position="94"/>
    </location>
</feature>
<dbReference type="InterPro" id="IPR052604">
    <property type="entry name" value="Mito_Tim_assembly_helper"/>
</dbReference>
<proteinExistence type="predicted"/>
<keyword evidence="6" id="KW-1185">Reference proteome</keyword>
<name>A0ABP7TJG4_9BACT</name>
<keyword evidence="2" id="KW-0863">Zinc-finger</keyword>
<sequence length="110" mass="12445">MKTTEPIIIQGTEVNERTQCAHYHSERDIIAIQHKCCGGFYACIQCHNEAVSHAPQVWPKTEFQIEAIYCGNCHQTLPIASYLSCNSTCPHCQAAFNPGCANHYHLYFEQ</sequence>
<dbReference type="InterPro" id="IPR016694">
    <property type="entry name" value="UCP017292"/>
</dbReference>
<dbReference type="SUPFAM" id="SSF161219">
    <property type="entry name" value="CHY zinc finger-like"/>
    <property type="match status" value="1"/>
</dbReference>
<dbReference type="PROSITE" id="PS51266">
    <property type="entry name" value="ZF_CHY"/>
    <property type="match status" value="1"/>
</dbReference>
<keyword evidence="1" id="KW-0479">Metal-binding</keyword>
<dbReference type="InterPro" id="IPR008913">
    <property type="entry name" value="Znf_CHY"/>
</dbReference>
<reference evidence="6" key="1">
    <citation type="journal article" date="2019" name="Int. J. Syst. Evol. Microbiol.">
        <title>The Global Catalogue of Microorganisms (GCM) 10K type strain sequencing project: providing services to taxonomists for standard genome sequencing and annotation.</title>
        <authorList>
            <consortium name="The Broad Institute Genomics Platform"/>
            <consortium name="The Broad Institute Genome Sequencing Center for Infectious Disease"/>
            <person name="Wu L."/>
            <person name="Ma J."/>
        </authorList>
    </citation>
    <scope>NUCLEOTIDE SEQUENCE [LARGE SCALE GENOMIC DNA]</scope>
    <source>
        <strain evidence="6">JCM 17225</strain>
    </source>
</reference>